<dbReference type="Proteomes" id="UP001385951">
    <property type="component" value="Unassembled WGS sequence"/>
</dbReference>
<sequence>MHAASASVPPSSTSLSKKTTSDLIQPTEVSDASTTSHGIRATALSLATPTGNSLQRTSGLTLTAIEAVRLDLADGAKKRVTIITDVVKVTCLLSGLGEPAFKRFTPLV</sequence>
<keyword evidence="3" id="KW-1185">Reference proteome</keyword>
<accession>A0AAW0F9X9</accession>
<comment type="caution">
    <text evidence="2">The sequence shown here is derived from an EMBL/GenBank/DDBJ whole genome shotgun (WGS) entry which is preliminary data.</text>
</comment>
<gene>
    <name evidence="2" type="ORF">QCA50_019882</name>
</gene>
<dbReference type="AlphaFoldDB" id="A0AAW0F9X9"/>
<feature type="region of interest" description="Disordered" evidence="1">
    <location>
        <begin position="1"/>
        <end position="36"/>
    </location>
</feature>
<reference evidence="2 3" key="1">
    <citation type="submission" date="2022-09" db="EMBL/GenBank/DDBJ databases">
        <authorList>
            <person name="Palmer J.M."/>
        </authorList>
    </citation>
    <scope>NUCLEOTIDE SEQUENCE [LARGE SCALE GENOMIC DNA]</scope>
    <source>
        <strain evidence="2 3">DSM 7382</strain>
    </source>
</reference>
<dbReference type="EMBL" id="JASBNA010000094">
    <property type="protein sequence ID" value="KAK7677173.1"/>
    <property type="molecule type" value="Genomic_DNA"/>
</dbReference>
<evidence type="ECO:0000313" key="2">
    <source>
        <dbReference type="EMBL" id="KAK7677173.1"/>
    </source>
</evidence>
<feature type="compositionally biased region" description="Polar residues" evidence="1">
    <location>
        <begin position="22"/>
        <end position="36"/>
    </location>
</feature>
<feature type="compositionally biased region" description="Low complexity" evidence="1">
    <location>
        <begin position="1"/>
        <end position="18"/>
    </location>
</feature>
<proteinExistence type="predicted"/>
<protein>
    <submittedName>
        <fullName evidence="2">Uncharacterized protein</fullName>
    </submittedName>
</protein>
<organism evidence="2 3">
    <name type="scientific">Cerrena zonata</name>
    <dbReference type="NCBI Taxonomy" id="2478898"/>
    <lineage>
        <taxon>Eukaryota</taxon>
        <taxon>Fungi</taxon>
        <taxon>Dikarya</taxon>
        <taxon>Basidiomycota</taxon>
        <taxon>Agaricomycotina</taxon>
        <taxon>Agaricomycetes</taxon>
        <taxon>Polyporales</taxon>
        <taxon>Cerrenaceae</taxon>
        <taxon>Cerrena</taxon>
    </lineage>
</organism>
<evidence type="ECO:0000256" key="1">
    <source>
        <dbReference type="SAM" id="MobiDB-lite"/>
    </source>
</evidence>
<evidence type="ECO:0000313" key="3">
    <source>
        <dbReference type="Proteomes" id="UP001385951"/>
    </source>
</evidence>
<name>A0AAW0F9X9_9APHY</name>